<gene>
    <name evidence="5" type="ORF">FNU79_16435</name>
</gene>
<dbReference type="InterPro" id="IPR036390">
    <property type="entry name" value="WH_DNA-bd_sf"/>
</dbReference>
<accession>A0A553UKF3</accession>
<dbReference type="SUPFAM" id="SSF46785">
    <property type="entry name" value="Winged helix' DNA-binding domain"/>
    <property type="match status" value="1"/>
</dbReference>
<dbReference type="GO" id="GO:0003677">
    <property type="term" value="F:DNA binding"/>
    <property type="evidence" value="ECO:0007669"/>
    <property type="project" value="UniProtKB-KW"/>
</dbReference>
<dbReference type="CDD" id="cd07377">
    <property type="entry name" value="WHTH_GntR"/>
    <property type="match status" value="1"/>
</dbReference>
<evidence type="ECO:0000259" key="4">
    <source>
        <dbReference type="PROSITE" id="PS50949"/>
    </source>
</evidence>
<sequence>MYRSWLTLRRCEKRWEKNKVGCPSTLTCLIGCCKGRSLSPLCSPPVMTKLPTTDQTADSRAFQVSRYLMEYIRHERLKAGDAVPSEMKLSRELNVSRSVVREAYRTLAATGVIDISNGRTPRVSRIDSLPVSALMRHAMYTGQVTPLQIMELRSALDTQAARLAARHATPDALESLQRALDAMREAGPIGGAYIRHDVHFHALLAEASGNPLIALQVTALSKAARYSIRAGRNAEPSALGFAELLMRHQVLLAAVKAGHEQAAVEASQMHFTAAEAALDLALQEE</sequence>
<dbReference type="InterPro" id="IPR000524">
    <property type="entry name" value="Tscrpt_reg_HTH_GntR"/>
</dbReference>
<evidence type="ECO:0000313" key="6">
    <source>
        <dbReference type="Proteomes" id="UP000316092"/>
    </source>
</evidence>
<dbReference type="PANTHER" id="PTHR43537">
    <property type="entry name" value="TRANSCRIPTIONAL REGULATOR, GNTR FAMILY"/>
    <property type="match status" value="1"/>
</dbReference>
<evidence type="ECO:0000256" key="3">
    <source>
        <dbReference type="ARBA" id="ARBA00023163"/>
    </source>
</evidence>
<dbReference type="Gene3D" id="1.20.120.530">
    <property type="entry name" value="GntR ligand-binding domain-like"/>
    <property type="match status" value="1"/>
</dbReference>
<evidence type="ECO:0000256" key="2">
    <source>
        <dbReference type="ARBA" id="ARBA00023125"/>
    </source>
</evidence>
<evidence type="ECO:0000256" key="1">
    <source>
        <dbReference type="ARBA" id="ARBA00023015"/>
    </source>
</evidence>
<dbReference type="Gene3D" id="1.10.10.10">
    <property type="entry name" value="Winged helix-like DNA-binding domain superfamily/Winged helix DNA-binding domain"/>
    <property type="match status" value="1"/>
</dbReference>
<organism evidence="5 6">
    <name type="scientific">Deinococcus detaillensis</name>
    <dbReference type="NCBI Taxonomy" id="2592048"/>
    <lineage>
        <taxon>Bacteria</taxon>
        <taxon>Thermotogati</taxon>
        <taxon>Deinococcota</taxon>
        <taxon>Deinococci</taxon>
        <taxon>Deinococcales</taxon>
        <taxon>Deinococcaceae</taxon>
        <taxon>Deinococcus</taxon>
    </lineage>
</organism>
<dbReference type="Proteomes" id="UP000316092">
    <property type="component" value="Unassembled WGS sequence"/>
</dbReference>
<keyword evidence="6" id="KW-1185">Reference proteome</keyword>
<dbReference type="SMART" id="SM00895">
    <property type="entry name" value="FCD"/>
    <property type="match status" value="1"/>
</dbReference>
<keyword evidence="3" id="KW-0804">Transcription</keyword>
<feature type="domain" description="HTH gntR-type" evidence="4">
    <location>
        <begin position="58"/>
        <end position="126"/>
    </location>
</feature>
<dbReference type="PROSITE" id="PS50949">
    <property type="entry name" value="HTH_GNTR"/>
    <property type="match status" value="1"/>
</dbReference>
<name>A0A553UKF3_9DEIO</name>
<dbReference type="SUPFAM" id="SSF48008">
    <property type="entry name" value="GntR ligand-binding domain-like"/>
    <property type="match status" value="1"/>
</dbReference>
<dbReference type="GO" id="GO:0003700">
    <property type="term" value="F:DNA-binding transcription factor activity"/>
    <property type="evidence" value="ECO:0007669"/>
    <property type="project" value="InterPro"/>
</dbReference>
<dbReference type="InterPro" id="IPR008920">
    <property type="entry name" value="TF_FadR/GntR_C"/>
</dbReference>
<evidence type="ECO:0000313" key="5">
    <source>
        <dbReference type="EMBL" id="TSA80531.1"/>
    </source>
</evidence>
<dbReference type="InterPro" id="IPR036388">
    <property type="entry name" value="WH-like_DNA-bd_sf"/>
</dbReference>
<protein>
    <submittedName>
        <fullName evidence="5">FadR family transcriptional regulator</fullName>
    </submittedName>
</protein>
<reference evidence="5 6" key="1">
    <citation type="submission" date="2019-07" db="EMBL/GenBank/DDBJ databases">
        <title>Deinococcus detaillus sp. nov., isolated from humus soil in Antarctica.</title>
        <authorList>
            <person name="Zhang K."/>
        </authorList>
    </citation>
    <scope>NUCLEOTIDE SEQUENCE [LARGE SCALE GENOMIC DNA]</scope>
    <source>
        <strain evidence="5 6">H1</strain>
    </source>
</reference>
<dbReference type="AlphaFoldDB" id="A0A553UKF3"/>
<dbReference type="EMBL" id="VKDB01000029">
    <property type="protein sequence ID" value="TSA80531.1"/>
    <property type="molecule type" value="Genomic_DNA"/>
</dbReference>
<proteinExistence type="predicted"/>
<dbReference type="OrthoDB" id="9799482at2"/>
<keyword evidence="2" id="KW-0238">DNA-binding</keyword>
<dbReference type="Pfam" id="PF00392">
    <property type="entry name" value="GntR"/>
    <property type="match status" value="1"/>
</dbReference>
<dbReference type="PANTHER" id="PTHR43537:SF24">
    <property type="entry name" value="GLUCONATE OPERON TRANSCRIPTIONAL REPRESSOR"/>
    <property type="match status" value="1"/>
</dbReference>
<dbReference type="Pfam" id="PF07729">
    <property type="entry name" value="FCD"/>
    <property type="match status" value="1"/>
</dbReference>
<comment type="caution">
    <text evidence="5">The sequence shown here is derived from an EMBL/GenBank/DDBJ whole genome shotgun (WGS) entry which is preliminary data.</text>
</comment>
<dbReference type="PRINTS" id="PR00035">
    <property type="entry name" value="HTHGNTR"/>
</dbReference>
<keyword evidence="1" id="KW-0805">Transcription regulation</keyword>
<dbReference type="InterPro" id="IPR011711">
    <property type="entry name" value="GntR_C"/>
</dbReference>
<dbReference type="SMART" id="SM00345">
    <property type="entry name" value="HTH_GNTR"/>
    <property type="match status" value="1"/>
</dbReference>